<name>A0A6M1L477_9ACTN</name>
<dbReference type="PANTHER" id="PTHR43143:SF5">
    <property type="entry name" value="SECRETED PROTEIN"/>
    <property type="match status" value="1"/>
</dbReference>
<feature type="domain" description="Carbohydrate binding module xylan-binding" evidence="3">
    <location>
        <begin position="70"/>
        <end position="143"/>
    </location>
</feature>
<gene>
    <name evidence="4" type="ORF">ENC19_10140</name>
</gene>
<dbReference type="Gene3D" id="2.60.60.40">
    <property type="match status" value="1"/>
</dbReference>
<sequence length="441" mass="47699">MRITRAIMAVVVVLSAGVPAGAAHAASPFTVVNGSIQAATGTPRPSSGTHATLWHNASYATIVVRGAGRLVVGAIGDHCDGWPTLRVRVGGALVGEVTVTSATDYGGYPVGAELPDGTHDVRIELVNDRYTGACDRNAHLASVWTQPPPAVDPRFTFAVVPDTQEEVLSARDTRLRQRVDWLVAQRTTLDLRFVTHSGDVVNYDTPDHAQYDRARAALRPLETAGLPYTLAVGNHDTQAAGPGGELRSPAGQLLRDTTVFNRYFTAGRFGAVGGQFEAGKVDNAYATYTAGGVRWLVLSLELWPRRAAVDWAKAVVAAHPRHNVVIVTHHHLESDASIGRSAGYGSTSPQYVFDNLVRRYPNIRFVFSGHTGTAASRVDTGVHGNRIYSFLQTFHSRSTNPVRLVEIDTTADSLRTWIYAPHTDEEFPAYERTYAGIGLVR</sequence>
<dbReference type="SUPFAM" id="SSF56300">
    <property type="entry name" value="Metallo-dependent phosphatases"/>
    <property type="match status" value="1"/>
</dbReference>
<evidence type="ECO:0000313" key="4">
    <source>
        <dbReference type="EMBL" id="NGM12990.1"/>
    </source>
</evidence>
<feature type="domain" description="Calcineurin-like phosphoesterase" evidence="2">
    <location>
        <begin position="156"/>
        <end position="371"/>
    </location>
</feature>
<dbReference type="InterPro" id="IPR004843">
    <property type="entry name" value="Calcineurin-like_PHP"/>
</dbReference>
<evidence type="ECO:0000256" key="1">
    <source>
        <dbReference type="SAM" id="SignalP"/>
    </source>
</evidence>
<evidence type="ECO:0000259" key="2">
    <source>
        <dbReference type="Pfam" id="PF00149"/>
    </source>
</evidence>
<evidence type="ECO:0000259" key="3">
    <source>
        <dbReference type="Pfam" id="PF16841"/>
    </source>
</evidence>
<protein>
    <submittedName>
        <fullName evidence="4">Metallophosphoesterase</fullName>
    </submittedName>
</protein>
<dbReference type="Proteomes" id="UP000478148">
    <property type="component" value="Unassembled WGS sequence"/>
</dbReference>
<dbReference type="AlphaFoldDB" id="A0A6M1L477"/>
<dbReference type="RefSeq" id="WP_164446936.1">
    <property type="nucleotide sequence ID" value="NZ_SAIY01000003.1"/>
</dbReference>
<feature type="signal peptide" evidence="1">
    <location>
        <begin position="1"/>
        <end position="25"/>
    </location>
</feature>
<dbReference type="InterPro" id="IPR029052">
    <property type="entry name" value="Metallo-depent_PP-like"/>
</dbReference>
<dbReference type="EMBL" id="SAIY01000003">
    <property type="protein sequence ID" value="NGM12990.1"/>
    <property type="molecule type" value="Genomic_DNA"/>
</dbReference>
<dbReference type="Gene3D" id="3.60.21.10">
    <property type="match status" value="1"/>
</dbReference>
<evidence type="ECO:0000313" key="5">
    <source>
        <dbReference type="Proteomes" id="UP000478148"/>
    </source>
</evidence>
<comment type="caution">
    <text evidence="4">The sequence shown here is derived from an EMBL/GenBank/DDBJ whole genome shotgun (WGS) entry which is preliminary data.</text>
</comment>
<organism evidence="4 5">
    <name type="scientific">Verrucosispora sioxanthis</name>
    <dbReference type="NCBI Taxonomy" id="2499994"/>
    <lineage>
        <taxon>Bacteria</taxon>
        <taxon>Bacillati</taxon>
        <taxon>Actinomycetota</taxon>
        <taxon>Actinomycetes</taxon>
        <taxon>Micromonosporales</taxon>
        <taxon>Micromonosporaceae</taxon>
        <taxon>Micromonospora</taxon>
    </lineage>
</organism>
<dbReference type="Pfam" id="PF16841">
    <property type="entry name" value="CBM60"/>
    <property type="match status" value="1"/>
</dbReference>
<accession>A0A6M1L477</accession>
<dbReference type="PANTHER" id="PTHR43143">
    <property type="entry name" value="METALLOPHOSPHOESTERASE, CALCINEURIN SUPERFAMILY"/>
    <property type="match status" value="1"/>
</dbReference>
<feature type="chain" id="PRO_5027032263" evidence="1">
    <location>
        <begin position="26"/>
        <end position="441"/>
    </location>
</feature>
<reference evidence="4 5" key="1">
    <citation type="submission" date="2020-02" db="EMBL/GenBank/DDBJ databases">
        <title>Draft Genome Sequence of Verrucosispora sp. Strain CWR15, Isolated from Gulf of Mexico Sponge.</title>
        <authorList>
            <person name="Kennedy S.J."/>
            <person name="Cella E."/>
            <person name="Azarian T."/>
            <person name="Baker B.J."/>
            <person name="Shaw L.N."/>
        </authorList>
    </citation>
    <scope>NUCLEOTIDE SEQUENCE [LARGE SCALE GENOMIC DNA]</scope>
    <source>
        <strain evidence="4 5">CWR15</strain>
    </source>
</reference>
<dbReference type="GO" id="GO:0016787">
    <property type="term" value="F:hydrolase activity"/>
    <property type="evidence" value="ECO:0007669"/>
    <property type="project" value="InterPro"/>
</dbReference>
<keyword evidence="1" id="KW-0732">Signal</keyword>
<dbReference type="Pfam" id="PF00149">
    <property type="entry name" value="Metallophos"/>
    <property type="match status" value="1"/>
</dbReference>
<keyword evidence="5" id="KW-1185">Reference proteome</keyword>
<dbReference type="InterPro" id="IPR051918">
    <property type="entry name" value="STPP_CPPED1"/>
</dbReference>
<dbReference type="InterPro" id="IPR031768">
    <property type="entry name" value="CBM60_xylan-bd"/>
</dbReference>
<proteinExistence type="predicted"/>